<name>A0A9N9H6T3_9GLOM</name>
<protein>
    <submittedName>
        <fullName evidence="1">8710_t:CDS:1</fullName>
    </submittedName>
</protein>
<comment type="caution">
    <text evidence="1">The sequence shown here is derived from an EMBL/GenBank/DDBJ whole genome shotgun (WGS) entry which is preliminary data.</text>
</comment>
<feature type="non-terminal residue" evidence="1">
    <location>
        <position position="1"/>
    </location>
</feature>
<dbReference type="Proteomes" id="UP000789570">
    <property type="component" value="Unassembled WGS sequence"/>
</dbReference>
<sequence>AELIADYESLEKPTGNRRGNPRYIYYVGTPEYQAQWLDKAEKYRKSHKTLSFLDENLLKIHDEMKKMKEDVAAKFNSVEMTIKELLSSIKSK</sequence>
<organism evidence="1 2">
    <name type="scientific">Funneliformis caledonium</name>
    <dbReference type="NCBI Taxonomy" id="1117310"/>
    <lineage>
        <taxon>Eukaryota</taxon>
        <taxon>Fungi</taxon>
        <taxon>Fungi incertae sedis</taxon>
        <taxon>Mucoromycota</taxon>
        <taxon>Glomeromycotina</taxon>
        <taxon>Glomeromycetes</taxon>
        <taxon>Glomerales</taxon>
        <taxon>Glomeraceae</taxon>
        <taxon>Funneliformis</taxon>
    </lineage>
</organism>
<reference evidence="1" key="1">
    <citation type="submission" date="2021-06" db="EMBL/GenBank/DDBJ databases">
        <authorList>
            <person name="Kallberg Y."/>
            <person name="Tangrot J."/>
            <person name="Rosling A."/>
        </authorList>
    </citation>
    <scope>NUCLEOTIDE SEQUENCE</scope>
    <source>
        <strain evidence="1">UK204</strain>
    </source>
</reference>
<proteinExistence type="predicted"/>
<gene>
    <name evidence="1" type="ORF">FCALED_LOCUS11391</name>
</gene>
<keyword evidence="2" id="KW-1185">Reference proteome</keyword>
<evidence type="ECO:0000313" key="1">
    <source>
        <dbReference type="EMBL" id="CAG8657730.1"/>
    </source>
</evidence>
<dbReference type="OrthoDB" id="2436973at2759"/>
<dbReference type="EMBL" id="CAJVPQ010004757">
    <property type="protein sequence ID" value="CAG8657730.1"/>
    <property type="molecule type" value="Genomic_DNA"/>
</dbReference>
<dbReference type="AlphaFoldDB" id="A0A9N9H6T3"/>
<evidence type="ECO:0000313" key="2">
    <source>
        <dbReference type="Proteomes" id="UP000789570"/>
    </source>
</evidence>
<accession>A0A9N9H6T3</accession>